<dbReference type="PANTHER" id="PTHR46078">
    <property type="entry name" value="FORKHEAD BOX PROTEIN J2 FAMILY MEMBER"/>
    <property type="match status" value="1"/>
</dbReference>
<evidence type="ECO:0000313" key="9">
    <source>
        <dbReference type="Proteomes" id="UP000887568"/>
    </source>
</evidence>
<dbReference type="EnsemblMetazoa" id="XM_038191237.1">
    <property type="protein sequence ID" value="XP_038047165.1"/>
    <property type="gene ID" value="LOC119721251"/>
</dbReference>
<evidence type="ECO:0000256" key="1">
    <source>
        <dbReference type="ARBA" id="ARBA00023015"/>
    </source>
</evidence>
<feature type="region of interest" description="Disordered" evidence="6">
    <location>
        <begin position="825"/>
        <end position="862"/>
    </location>
</feature>
<feature type="compositionally biased region" description="Basic residues" evidence="6">
    <location>
        <begin position="724"/>
        <end position="734"/>
    </location>
</feature>
<dbReference type="PROSITE" id="PS00657">
    <property type="entry name" value="FORK_HEAD_1"/>
    <property type="match status" value="1"/>
</dbReference>
<feature type="region of interest" description="Disordered" evidence="6">
    <location>
        <begin position="86"/>
        <end position="108"/>
    </location>
</feature>
<dbReference type="Proteomes" id="UP000887568">
    <property type="component" value="Unplaced"/>
</dbReference>
<evidence type="ECO:0000313" key="8">
    <source>
        <dbReference type="EnsemblMetazoa" id="XP_038047165.1"/>
    </source>
</evidence>
<dbReference type="InterPro" id="IPR030456">
    <property type="entry name" value="TF_fork_head_CS_2"/>
</dbReference>
<evidence type="ECO:0000256" key="5">
    <source>
        <dbReference type="PROSITE-ProRule" id="PRU00089"/>
    </source>
</evidence>
<feature type="domain" description="Fork-head" evidence="7">
    <location>
        <begin position="423"/>
        <end position="511"/>
    </location>
</feature>
<dbReference type="CDD" id="cd20029">
    <property type="entry name" value="FH_FOXM"/>
    <property type="match status" value="1"/>
</dbReference>
<feature type="region of interest" description="Disordered" evidence="6">
    <location>
        <begin position="569"/>
        <end position="590"/>
    </location>
</feature>
<dbReference type="InterPro" id="IPR018122">
    <property type="entry name" value="TF_fork_head_CS_1"/>
</dbReference>
<protein>
    <recommendedName>
        <fullName evidence="7">Fork-head domain-containing protein</fullName>
    </recommendedName>
</protein>
<feature type="compositionally biased region" description="Low complexity" evidence="6">
    <location>
        <begin position="699"/>
        <end position="715"/>
    </location>
</feature>
<evidence type="ECO:0000259" key="7">
    <source>
        <dbReference type="PROSITE" id="PS50039"/>
    </source>
</evidence>
<feature type="DNA-binding region" description="Fork-head" evidence="5">
    <location>
        <begin position="423"/>
        <end position="511"/>
    </location>
</feature>
<evidence type="ECO:0000256" key="2">
    <source>
        <dbReference type="ARBA" id="ARBA00023125"/>
    </source>
</evidence>
<dbReference type="OMA" id="WLKRMSA"/>
<dbReference type="PROSITE" id="PS00658">
    <property type="entry name" value="FORK_HEAD_2"/>
    <property type="match status" value="1"/>
</dbReference>
<accession>A0A913Z8I4</accession>
<sequence>MISCNENLRENERLKILDSDWLPGPRGSLNNHWEFCEQPTTEFVNADVLFSSSFCSLNGFVFGSHDMSDNAMSDRVELSEALRSILDDPYSESEPEDQKENLVKTEDGSAGSLRNRIKCCVTPISKALGSIQRTGHSVRPVLAASTDRSNHGMIHTKRRKSGFDEEQSPPKKRRHANHVIILRQPRSKGKPPQKSSPKPSPNRRAQPMPSESKHPRGNGVKLSRSSKEFTVELDSGIGGTAALTHSRKFARGLSTCKTTPPPKSVRFDTPSSAEKYLDAAIESQIKTEVSEEELESGLPVLDGLDLTASPFCHFKDAGQQQLYSELEAYESGSLEGNQWPANQEEALQLAASQHMLQCAGNVCYSNTGRPFLPGETPFGRWVTRGGSADDSLTNITWLKRMSAPDLDPNSLQTSQMIDPRFERPTYSYSTLIQFAISSSKSGKMTLREIYTWIEETFPYFKTAKAGWRNSIRHNLSLHKIFVREPPLSHGQPAFWTLRPGTVVHLPEHRMFVADPEGGGTLLEEVAPPPVAPILPPAMADQQQGGVPYFMGGAMPPVVMVPGLPASMASANNSRDCKGPGPKTKKPPLILPRGSQPYALIPVPMLLPPNQNGGQTPGDGTQGVPHILSPVIMGGVRRFAAAQRVVGGRRVVPIAPKMNPDDGAAAINLGWGDGNSASSCNLSSGSDSAVDLSGQGWTSSLMSTSGSSDSSGNPTTLRRDLPYKKQGHGRKSLPKIRKELDETEAEDSFTAFFEQELASPPKPQPNKGMPVVSTPCKEGDLQTFLSPLRGFTPFKNQSLDPDSGIFHDLHGDLSFTPLRTGLTPNYKGSHQNAARGQRSRVGSLGELGLPGLTPEKEGASTSGGIHNQSLGQIFGDLVGLDMVGDGLDAGNISWSMFSPNKQHAK</sequence>
<keyword evidence="9" id="KW-1185">Reference proteome</keyword>
<evidence type="ECO:0000256" key="3">
    <source>
        <dbReference type="ARBA" id="ARBA00023163"/>
    </source>
</evidence>
<dbReference type="GO" id="GO:0000978">
    <property type="term" value="F:RNA polymerase II cis-regulatory region sequence-specific DNA binding"/>
    <property type="evidence" value="ECO:0007669"/>
    <property type="project" value="TreeGrafter"/>
</dbReference>
<dbReference type="InterPro" id="IPR036388">
    <property type="entry name" value="WH-like_DNA-bd_sf"/>
</dbReference>
<feature type="region of interest" description="Disordered" evidence="6">
    <location>
        <begin position="699"/>
        <end position="735"/>
    </location>
</feature>
<keyword evidence="3" id="KW-0804">Transcription</keyword>
<reference evidence="8" key="1">
    <citation type="submission" date="2022-11" db="UniProtKB">
        <authorList>
            <consortium name="EnsemblMetazoa"/>
        </authorList>
    </citation>
    <scope>IDENTIFICATION</scope>
</reference>
<dbReference type="PANTHER" id="PTHR46078:SF2">
    <property type="entry name" value="FORK-HEAD DOMAIN-CONTAINING PROTEIN"/>
    <property type="match status" value="1"/>
</dbReference>
<organism evidence="8 9">
    <name type="scientific">Patiria miniata</name>
    <name type="common">Bat star</name>
    <name type="synonym">Asterina miniata</name>
    <dbReference type="NCBI Taxonomy" id="46514"/>
    <lineage>
        <taxon>Eukaryota</taxon>
        <taxon>Metazoa</taxon>
        <taxon>Echinodermata</taxon>
        <taxon>Eleutherozoa</taxon>
        <taxon>Asterozoa</taxon>
        <taxon>Asteroidea</taxon>
        <taxon>Valvatacea</taxon>
        <taxon>Valvatida</taxon>
        <taxon>Asterinidae</taxon>
        <taxon>Patiria</taxon>
    </lineage>
</organism>
<proteinExistence type="predicted"/>
<feature type="region of interest" description="Disordered" evidence="6">
    <location>
        <begin position="143"/>
        <end position="226"/>
    </location>
</feature>
<evidence type="ECO:0000256" key="6">
    <source>
        <dbReference type="SAM" id="MobiDB-lite"/>
    </source>
</evidence>
<dbReference type="InterPro" id="IPR001766">
    <property type="entry name" value="Fork_head_dom"/>
</dbReference>
<name>A0A913Z8I4_PATMI</name>
<dbReference type="Gene3D" id="1.10.10.10">
    <property type="entry name" value="Winged helix-like DNA-binding domain superfamily/Winged helix DNA-binding domain"/>
    <property type="match status" value="1"/>
</dbReference>
<dbReference type="GeneID" id="119721251"/>
<comment type="subcellular location">
    <subcellularLocation>
        <location evidence="5">Nucleus</location>
    </subcellularLocation>
</comment>
<keyword evidence="1" id="KW-0805">Transcription regulation</keyword>
<dbReference type="PROSITE" id="PS50039">
    <property type="entry name" value="FORK_HEAD_3"/>
    <property type="match status" value="1"/>
</dbReference>
<keyword evidence="4 5" id="KW-0539">Nucleus</keyword>
<feature type="compositionally biased region" description="Basic and acidic residues" evidence="6">
    <location>
        <begin position="96"/>
        <end position="107"/>
    </location>
</feature>
<dbReference type="GO" id="GO:0000981">
    <property type="term" value="F:DNA-binding transcription factor activity, RNA polymerase II-specific"/>
    <property type="evidence" value="ECO:0007669"/>
    <property type="project" value="TreeGrafter"/>
</dbReference>
<dbReference type="RefSeq" id="XP_038047165.1">
    <property type="nucleotide sequence ID" value="XM_038191237.1"/>
</dbReference>
<dbReference type="Pfam" id="PF00250">
    <property type="entry name" value="Forkhead"/>
    <property type="match status" value="1"/>
</dbReference>
<dbReference type="InterPro" id="IPR047516">
    <property type="entry name" value="FH_FOXM1"/>
</dbReference>
<dbReference type="SMART" id="SM00339">
    <property type="entry name" value="FH"/>
    <property type="match status" value="1"/>
</dbReference>
<dbReference type="AlphaFoldDB" id="A0A913Z8I4"/>
<dbReference type="GO" id="GO:0005634">
    <property type="term" value="C:nucleus"/>
    <property type="evidence" value="ECO:0007669"/>
    <property type="project" value="UniProtKB-SubCell"/>
</dbReference>
<dbReference type="InterPro" id="IPR036390">
    <property type="entry name" value="WH_DNA-bd_sf"/>
</dbReference>
<evidence type="ECO:0000256" key="4">
    <source>
        <dbReference type="ARBA" id="ARBA00023242"/>
    </source>
</evidence>
<keyword evidence="2 5" id="KW-0238">DNA-binding</keyword>
<dbReference type="InterPro" id="IPR045912">
    <property type="entry name" value="FOXJ2/3-like"/>
</dbReference>
<dbReference type="SUPFAM" id="SSF46785">
    <property type="entry name" value="Winged helix' DNA-binding domain"/>
    <property type="match status" value="1"/>
</dbReference>
<feature type="compositionally biased region" description="Low complexity" evidence="6">
    <location>
        <begin position="843"/>
        <end position="852"/>
    </location>
</feature>
<dbReference type="PRINTS" id="PR00053">
    <property type="entry name" value="FORKHEAD"/>
</dbReference>
<dbReference type="OrthoDB" id="5954824at2759"/>